<dbReference type="OrthoDB" id="417891at2759"/>
<feature type="compositionally biased region" description="Low complexity" evidence="10">
    <location>
        <begin position="59"/>
        <end position="70"/>
    </location>
</feature>
<evidence type="ECO:0000256" key="8">
    <source>
        <dbReference type="ARBA" id="ARBA00029691"/>
    </source>
</evidence>
<dbReference type="InterPro" id="IPR040554">
    <property type="entry name" value="KPWE_PEX14_dom"/>
</dbReference>
<feature type="compositionally biased region" description="Low complexity" evidence="10">
    <location>
        <begin position="798"/>
        <end position="814"/>
    </location>
</feature>
<feature type="compositionally biased region" description="Polar residues" evidence="10">
    <location>
        <begin position="74"/>
        <end position="85"/>
    </location>
</feature>
<dbReference type="InterPro" id="IPR006785">
    <property type="entry name" value="Pex14_N"/>
</dbReference>
<feature type="domain" description="Peroxisome membrane anchor protein Pex14p N-terminal" evidence="11">
    <location>
        <begin position="2"/>
        <end position="45"/>
    </location>
</feature>
<dbReference type="Gene3D" id="1.10.10.10">
    <property type="entry name" value="Winged helix-like DNA-binding domain superfamily/Winged helix DNA-binding domain"/>
    <property type="match status" value="1"/>
</dbReference>
<dbReference type="CDD" id="cd09212">
    <property type="entry name" value="PUB"/>
    <property type="match status" value="1"/>
</dbReference>
<protein>
    <recommendedName>
        <fullName evidence="7">Peroxisomal membrane protein PEX14</fullName>
    </recommendedName>
    <alternativeName>
        <fullName evidence="8">Peroxin-14</fullName>
    </alternativeName>
</protein>
<feature type="compositionally biased region" description="Low complexity" evidence="10">
    <location>
        <begin position="163"/>
        <end position="205"/>
    </location>
</feature>
<comment type="similarity">
    <text evidence="1">Belongs to the peroxin-14 family.</text>
</comment>
<feature type="region of interest" description="Disordered" evidence="10">
    <location>
        <begin position="148"/>
        <end position="211"/>
    </location>
</feature>
<dbReference type="InParanoid" id="A0A2R5G8J9"/>
<keyword evidence="15" id="KW-1185">Reference proteome</keyword>
<evidence type="ECO:0000313" key="14">
    <source>
        <dbReference type="EMBL" id="GBG27382.1"/>
    </source>
</evidence>
<dbReference type="Gene3D" id="1.20.58.2190">
    <property type="match status" value="1"/>
</dbReference>
<feature type="compositionally biased region" description="Polar residues" evidence="10">
    <location>
        <begin position="241"/>
        <end position="254"/>
    </location>
</feature>
<dbReference type="GO" id="GO:0005778">
    <property type="term" value="C:peroxisomal membrane"/>
    <property type="evidence" value="ECO:0007669"/>
    <property type="project" value="UniProtKB-SubCell"/>
</dbReference>
<evidence type="ECO:0000256" key="2">
    <source>
        <dbReference type="ARBA" id="ARBA00022448"/>
    </source>
</evidence>
<dbReference type="InterPro" id="IPR036339">
    <property type="entry name" value="PUB-like_dom_sf"/>
</dbReference>
<evidence type="ECO:0000256" key="1">
    <source>
        <dbReference type="ARBA" id="ARBA00005443"/>
    </source>
</evidence>
<dbReference type="PANTHER" id="PTHR23058">
    <property type="entry name" value="PEROXISOMAL MEMBRANE PROTEIN PEX14"/>
    <property type="match status" value="1"/>
</dbReference>
<dbReference type="GO" id="GO:0005102">
    <property type="term" value="F:signaling receptor binding"/>
    <property type="evidence" value="ECO:0007669"/>
    <property type="project" value="TreeGrafter"/>
</dbReference>
<dbReference type="EMBL" id="BEYU01000030">
    <property type="protein sequence ID" value="GBG27382.1"/>
    <property type="molecule type" value="Genomic_DNA"/>
</dbReference>
<keyword evidence="2" id="KW-0813">Transport</keyword>
<evidence type="ECO:0000256" key="7">
    <source>
        <dbReference type="ARBA" id="ARBA00029502"/>
    </source>
</evidence>
<proteinExistence type="inferred from homology"/>
<dbReference type="GO" id="GO:1990429">
    <property type="term" value="C:peroxisomal importomer complex"/>
    <property type="evidence" value="ECO:0007669"/>
    <property type="project" value="TreeGrafter"/>
</dbReference>
<keyword evidence="3" id="KW-0653">Protein transport</keyword>
<dbReference type="Pfam" id="PF09409">
    <property type="entry name" value="PUB"/>
    <property type="match status" value="1"/>
</dbReference>
<feature type="region of interest" description="Disordered" evidence="10">
    <location>
        <begin position="1"/>
        <end position="114"/>
    </location>
</feature>
<dbReference type="AlphaFoldDB" id="A0A2R5G8J9"/>
<feature type="compositionally biased region" description="Low complexity" evidence="10">
    <location>
        <begin position="613"/>
        <end position="641"/>
    </location>
</feature>
<keyword evidence="4" id="KW-0811">Translocation</keyword>
<dbReference type="InterPro" id="IPR018997">
    <property type="entry name" value="PUB_domain"/>
</dbReference>
<evidence type="ECO:0000256" key="5">
    <source>
        <dbReference type="ARBA" id="ARBA00023136"/>
    </source>
</evidence>
<evidence type="ECO:0000256" key="10">
    <source>
        <dbReference type="SAM" id="MobiDB-lite"/>
    </source>
</evidence>
<evidence type="ECO:0000256" key="3">
    <source>
        <dbReference type="ARBA" id="ARBA00022927"/>
    </source>
</evidence>
<feature type="compositionally biased region" description="Polar residues" evidence="10">
    <location>
        <begin position="688"/>
        <end position="701"/>
    </location>
</feature>
<dbReference type="PANTHER" id="PTHR23058:SF0">
    <property type="entry name" value="PEROXISOMAL MEMBRANE PROTEIN PEX14"/>
    <property type="match status" value="1"/>
</dbReference>
<evidence type="ECO:0000256" key="9">
    <source>
        <dbReference type="ARBA" id="ARBA00046271"/>
    </source>
</evidence>
<reference evidence="14 15" key="1">
    <citation type="submission" date="2017-12" db="EMBL/GenBank/DDBJ databases">
        <title>Sequencing, de novo assembly and annotation of complete genome of a new Thraustochytrid species, strain FCC1311.</title>
        <authorList>
            <person name="Sedici K."/>
            <person name="Godart F."/>
            <person name="Aiese Cigliano R."/>
            <person name="Sanseverino W."/>
            <person name="Barakat M."/>
            <person name="Ortet P."/>
            <person name="Marechal E."/>
            <person name="Cagnac O."/>
            <person name="Amato A."/>
        </authorList>
    </citation>
    <scope>NUCLEOTIDE SEQUENCE [LARGE SCALE GENOMIC DNA]</scope>
</reference>
<evidence type="ECO:0000259" key="12">
    <source>
        <dbReference type="Pfam" id="PF09409"/>
    </source>
</evidence>
<organism evidence="14 15">
    <name type="scientific">Hondaea fermentalgiana</name>
    <dbReference type="NCBI Taxonomy" id="2315210"/>
    <lineage>
        <taxon>Eukaryota</taxon>
        <taxon>Sar</taxon>
        <taxon>Stramenopiles</taxon>
        <taxon>Bigyra</taxon>
        <taxon>Labyrinthulomycetes</taxon>
        <taxon>Thraustochytrida</taxon>
        <taxon>Thraustochytriidae</taxon>
        <taxon>Hondaea</taxon>
    </lineage>
</organism>
<keyword evidence="6" id="KW-0576">Peroxisome</keyword>
<keyword evidence="5" id="KW-0472">Membrane</keyword>
<feature type="compositionally biased region" description="Polar residues" evidence="10">
    <location>
        <begin position="780"/>
        <end position="793"/>
    </location>
</feature>
<feature type="compositionally biased region" description="Low complexity" evidence="10">
    <location>
        <begin position="648"/>
        <end position="658"/>
    </location>
</feature>
<dbReference type="GO" id="GO:0016560">
    <property type="term" value="P:protein import into peroxisome matrix, docking"/>
    <property type="evidence" value="ECO:0007669"/>
    <property type="project" value="InterPro"/>
</dbReference>
<feature type="compositionally biased region" description="Low complexity" evidence="10">
    <location>
        <begin position="563"/>
        <end position="579"/>
    </location>
</feature>
<dbReference type="InterPro" id="IPR025655">
    <property type="entry name" value="PEX14"/>
</dbReference>
<dbReference type="Proteomes" id="UP000241890">
    <property type="component" value="Unassembled WGS sequence"/>
</dbReference>
<feature type="region of interest" description="Disordered" evidence="10">
    <location>
        <begin position="232"/>
        <end position="255"/>
    </location>
</feature>
<sequence length="814" mass="85559">MREDQVSNGVSFLTHPKVQQAPLEERLTFLRNKGLTEEEIEEAVRRSENPDGESGEKSGAAADQNAAQGGHDPTSGNSSNGQAKGNGQPLPPHANGGPPRFQGLPPPSVDQSSSWVSKYLVPGTLALSAGAGMAFLYKTMVLKENMGGPRQWFGPGPPPPGVYPGVPVQQQQQQQQLQGQPMPGQNQALTQPQQQLQQQRSSSSLPGAPGAMEALLSQGKSIPSLEQLEKDRSYNKDDHQSTAMTTYDPSSSMFGSAPYGSAQGLGSDLMAPGFDPSGSGTGALGEVVKKQTELLQDVSSTLKSVTSQLADIKADRGNGGFGISTSGGTQAMIANLSQTTSDLKSELNTLKMLILSGKLGGSGNSSDGDGALSEEAVRKLIGPIDEKLSQQQQNKNQLDQLIKATSGAATDASDTASASGANQDDAQVSETPEAKTDDDIAQEKMHASRTALAQLVEACPSDKLRVAVNVLLLYLRNLVKDPDVPRYGRIARTNQSYVNNLSKVEHHMDLLKANGFEERNSGSLSRAPTLEWSEEWREKKDEWALRVLKDTIENLETVQKQGAAAAPKPAPVEEAATEQPPAPAEEAPKPSPAPAAAKPGFVAPPFTIPGVSQPPAQQAAAQQPQQQQTPAQQPQQQAPAPQEDKDAGAANGAPEAANDQIAGSYPLSYKEILGYVQRDEKPPGVQDIPNNLSSDEPTPSSMAPPRKPWENPASEASKQDPSAAGSMEGNPFTAFANGNGNGTDYAEDVSYPGYMGRSTATIEEINDDEPETETVPPPQNTSSAENGVPSSASALPFPEVGSASEVASAAPSGP</sequence>
<evidence type="ECO:0000256" key="6">
    <source>
        <dbReference type="ARBA" id="ARBA00023140"/>
    </source>
</evidence>
<feature type="region of interest" description="Disordered" evidence="10">
    <location>
        <begin position="409"/>
        <end position="440"/>
    </location>
</feature>
<dbReference type="Pfam" id="PF04695">
    <property type="entry name" value="Pex14_N"/>
    <property type="match status" value="1"/>
</dbReference>
<evidence type="ECO:0000256" key="4">
    <source>
        <dbReference type="ARBA" id="ARBA00023010"/>
    </source>
</evidence>
<evidence type="ECO:0000313" key="15">
    <source>
        <dbReference type="Proteomes" id="UP000241890"/>
    </source>
</evidence>
<comment type="subcellular location">
    <subcellularLocation>
        <location evidence="9">Peroxisome membrane</location>
    </subcellularLocation>
</comment>
<dbReference type="InterPro" id="IPR036388">
    <property type="entry name" value="WH-like_DNA-bd_sf"/>
</dbReference>
<dbReference type="SUPFAM" id="SSF143503">
    <property type="entry name" value="PUG domain-like"/>
    <property type="match status" value="1"/>
</dbReference>
<name>A0A2R5G8J9_9STRA</name>
<feature type="region of interest" description="Disordered" evidence="10">
    <location>
        <begin position="560"/>
        <end position="814"/>
    </location>
</feature>
<dbReference type="Pfam" id="PF17733">
    <property type="entry name" value="KPWE_dom"/>
    <property type="match status" value="1"/>
</dbReference>
<feature type="compositionally biased region" description="Low complexity" evidence="10">
    <location>
        <begin position="409"/>
        <end position="421"/>
    </location>
</feature>
<evidence type="ECO:0000259" key="11">
    <source>
        <dbReference type="Pfam" id="PF04695"/>
    </source>
</evidence>
<feature type="compositionally biased region" description="Polar residues" evidence="10">
    <location>
        <begin position="1"/>
        <end position="11"/>
    </location>
</feature>
<comment type="caution">
    <text evidence="14">The sequence shown here is derived from an EMBL/GenBank/DDBJ whole genome shotgun (WGS) entry which is preliminary data.</text>
</comment>
<feature type="domain" description="Peroxisomal membrane protein PEX14-like KPWE" evidence="13">
    <location>
        <begin position="664"/>
        <end position="710"/>
    </location>
</feature>
<gene>
    <name evidence="14" type="ORF">FCC1311_036042</name>
</gene>
<feature type="domain" description="PUB" evidence="12">
    <location>
        <begin position="462"/>
        <end position="521"/>
    </location>
</feature>
<accession>A0A2R5G8J9</accession>
<evidence type="ECO:0000259" key="13">
    <source>
        <dbReference type="Pfam" id="PF17733"/>
    </source>
</evidence>